<evidence type="ECO:0000313" key="1">
    <source>
        <dbReference type="EMBL" id="CAL1383571.1"/>
    </source>
</evidence>
<name>A0AAV2EC63_9ROSI</name>
<gene>
    <name evidence="1" type="ORF">LTRI10_LOCUS24837</name>
</gene>
<dbReference type="EMBL" id="OZ034817">
    <property type="protein sequence ID" value="CAL1383571.1"/>
    <property type="molecule type" value="Genomic_DNA"/>
</dbReference>
<protein>
    <submittedName>
        <fullName evidence="1">Uncharacterized protein</fullName>
    </submittedName>
</protein>
<dbReference type="Proteomes" id="UP001497516">
    <property type="component" value="Chromosome 4"/>
</dbReference>
<accession>A0AAV2EC63</accession>
<reference evidence="1 2" key="1">
    <citation type="submission" date="2024-04" db="EMBL/GenBank/DDBJ databases">
        <authorList>
            <person name="Fracassetti M."/>
        </authorList>
    </citation>
    <scope>NUCLEOTIDE SEQUENCE [LARGE SCALE GENOMIC DNA]</scope>
</reference>
<keyword evidence="2" id="KW-1185">Reference proteome</keyword>
<evidence type="ECO:0000313" key="2">
    <source>
        <dbReference type="Proteomes" id="UP001497516"/>
    </source>
</evidence>
<sequence>MNAKTNSDSNQVGSFLVMLAATRSVSFPVLSSSFSVILFVPMSFSPYPSVSLPRDCSGRQFKMRVGIKPPELQPVGGGDRRGRITMAEEKPSIKVESEYKETVNAVVDKKKRKGIM</sequence>
<proteinExistence type="predicted"/>
<dbReference type="AlphaFoldDB" id="A0AAV2EC63"/>
<organism evidence="1 2">
    <name type="scientific">Linum trigynum</name>
    <dbReference type="NCBI Taxonomy" id="586398"/>
    <lineage>
        <taxon>Eukaryota</taxon>
        <taxon>Viridiplantae</taxon>
        <taxon>Streptophyta</taxon>
        <taxon>Embryophyta</taxon>
        <taxon>Tracheophyta</taxon>
        <taxon>Spermatophyta</taxon>
        <taxon>Magnoliopsida</taxon>
        <taxon>eudicotyledons</taxon>
        <taxon>Gunneridae</taxon>
        <taxon>Pentapetalae</taxon>
        <taxon>rosids</taxon>
        <taxon>fabids</taxon>
        <taxon>Malpighiales</taxon>
        <taxon>Linaceae</taxon>
        <taxon>Linum</taxon>
    </lineage>
</organism>